<dbReference type="AlphaFoldDB" id="A0A8S3CPC9"/>
<gene>
    <name evidence="1" type="ORF">GIL414_LOCUS52176</name>
</gene>
<protein>
    <submittedName>
        <fullName evidence="1">Uncharacterized protein</fullName>
    </submittedName>
</protein>
<feature type="non-terminal residue" evidence="1">
    <location>
        <position position="1"/>
    </location>
</feature>
<proteinExistence type="predicted"/>
<reference evidence="1" key="1">
    <citation type="submission" date="2021-02" db="EMBL/GenBank/DDBJ databases">
        <authorList>
            <person name="Nowell W R."/>
        </authorList>
    </citation>
    <scope>NUCLEOTIDE SEQUENCE</scope>
</reference>
<dbReference type="Gene3D" id="3.60.110.10">
    <property type="entry name" value="Carbon-nitrogen hydrolase"/>
    <property type="match status" value="1"/>
</dbReference>
<name>A0A8S3CPC9_9BILA</name>
<evidence type="ECO:0000313" key="1">
    <source>
        <dbReference type="EMBL" id="CAF4907931.1"/>
    </source>
</evidence>
<dbReference type="EMBL" id="CAJOBJ010178067">
    <property type="protein sequence ID" value="CAF4907931.1"/>
    <property type="molecule type" value="Genomic_DNA"/>
</dbReference>
<dbReference type="InterPro" id="IPR036526">
    <property type="entry name" value="C-N_Hydrolase_sf"/>
</dbReference>
<sequence>DVLQKVNLSLRGPGSTEVELLENAKETAKQLNFDLQGYQIKVALTEQTRSSRLVRIGAIQN</sequence>
<accession>A0A8S3CPC9</accession>
<evidence type="ECO:0000313" key="2">
    <source>
        <dbReference type="Proteomes" id="UP000681720"/>
    </source>
</evidence>
<dbReference type="Proteomes" id="UP000681720">
    <property type="component" value="Unassembled WGS sequence"/>
</dbReference>
<organism evidence="1 2">
    <name type="scientific">Rotaria magnacalcarata</name>
    <dbReference type="NCBI Taxonomy" id="392030"/>
    <lineage>
        <taxon>Eukaryota</taxon>
        <taxon>Metazoa</taxon>
        <taxon>Spiralia</taxon>
        <taxon>Gnathifera</taxon>
        <taxon>Rotifera</taxon>
        <taxon>Eurotatoria</taxon>
        <taxon>Bdelloidea</taxon>
        <taxon>Philodinida</taxon>
        <taxon>Philodinidae</taxon>
        <taxon>Rotaria</taxon>
    </lineage>
</organism>
<feature type="non-terminal residue" evidence="1">
    <location>
        <position position="61"/>
    </location>
</feature>
<comment type="caution">
    <text evidence="1">The sequence shown here is derived from an EMBL/GenBank/DDBJ whole genome shotgun (WGS) entry which is preliminary data.</text>
</comment>